<accession>A0A2K3NG44</accession>
<evidence type="ECO:0000313" key="1">
    <source>
        <dbReference type="EMBL" id="PNY01989.1"/>
    </source>
</evidence>
<protein>
    <submittedName>
        <fullName evidence="1">Uncharacterized protein</fullName>
    </submittedName>
</protein>
<name>A0A2K3NG44_TRIPR</name>
<dbReference type="PANTHER" id="PTHR37611:SF4">
    <property type="entry name" value="OS06G0538400 PROTEIN"/>
    <property type="match status" value="1"/>
</dbReference>
<reference evidence="1 2" key="2">
    <citation type="journal article" date="2017" name="Front. Plant Sci.">
        <title>Gene Classification and Mining of Molecular Markers Useful in Red Clover (Trifolium pratense) Breeding.</title>
        <authorList>
            <person name="Istvanek J."/>
            <person name="Dluhosova J."/>
            <person name="Dluhos P."/>
            <person name="Patkova L."/>
            <person name="Nedelnik J."/>
            <person name="Repkova J."/>
        </authorList>
    </citation>
    <scope>NUCLEOTIDE SEQUENCE [LARGE SCALE GENOMIC DNA]</scope>
    <source>
        <strain evidence="2">cv. Tatra</strain>
        <tissue evidence="1">Young leaves</tissue>
    </source>
</reference>
<comment type="caution">
    <text evidence="1">The sequence shown here is derived from an EMBL/GenBank/DDBJ whole genome shotgun (WGS) entry which is preliminary data.</text>
</comment>
<dbReference type="PANTHER" id="PTHR37611">
    <property type="entry name" value="VIRUS-SPECIFIC-SIGNALING-PATHWAY REGULATED PROTEIN-RELATED"/>
    <property type="match status" value="1"/>
</dbReference>
<dbReference type="EMBL" id="ASHM01020783">
    <property type="protein sequence ID" value="PNY01989.1"/>
    <property type="molecule type" value="Genomic_DNA"/>
</dbReference>
<sequence>MSSSIELGIGQLSEANNVILMSLMEETHELEDEYCGDDKLVSMIQSLEAEISATQNYDMGYMDGQDCSKSFIDHPDHWIDMELISSSPFDEVNAWIPCGDEMEHVEMEYEDQNFIDDYQMCYGVFLEQQHRETCNLSQGAN</sequence>
<dbReference type="Proteomes" id="UP000236291">
    <property type="component" value="Unassembled WGS sequence"/>
</dbReference>
<reference evidence="1 2" key="1">
    <citation type="journal article" date="2014" name="Am. J. Bot.">
        <title>Genome assembly and annotation for red clover (Trifolium pratense; Fabaceae).</title>
        <authorList>
            <person name="Istvanek J."/>
            <person name="Jaros M."/>
            <person name="Krenek A."/>
            <person name="Repkova J."/>
        </authorList>
    </citation>
    <scope>NUCLEOTIDE SEQUENCE [LARGE SCALE GENOMIC DNA]</scope>
    <source>
        <strain evidence="2">cv. Tatra</strain>
        <tissue evidence="1">Young leaves</tissue>
    </source>
</reference>
<dbReference type="AlphaFoldDB" id="A0A2K3NG44"/>
<gene>
    <name evidence="1" type="ORF">L195_g025292</name>
</gene>
<organism evidence="1 2">
    <name type="scientific">Trifolium pratense</name>
    <name type="common">Red clover</name>
    <dbReference type="NCBI Taxonomy" id="57577"/>
    <lineage>
        <taxon>Eukaryota</taxon>
        <taxon>Viridiplantae</taxon>
        <taxon>Streptophyta</taxon>
        <taxon>Embryophyta</taxon>
        <taxon>Tracheophyta</taxon>
        <taxon>Spermatophyta</taxon>
        <taxon>Magnoliopsida</taxon>
        <taxon>eudicotyledons</taxon>
        <taxon>Gunneridae</taxon>
        <taxon>Pentapetalae</taxon>
        <taxon>rosids</taxon>
        <taxon>fabids</taxon>
        <taxon>Fabales</taxon>
        <taxon>Fabaceae</taxon>
        <taxon>Papilionoideae</taxon>
        <taxon>50 kb inversion clade</taxon>
        <taxon>NPAAA clade</taxon>
        <taxon>Hologalegina</taxon>
        <taxon>IRL clade</taxon>
        <taxon>Trifolieae</taxon>
        <taxon>Trifolium</taxon>
    </lineage>
</organism>
<proteinExistence type="predicted"/>
<evidence type="ECO:0000313" key="2">
    <source>
        <dbReference type="Proteomes" id="UP000236291"/>
    </source>
</evidence>